<evidence type="ECO:0000313" key="2">
    <source>
        <dbReference type="EMBL" id="OHB09309.1"/>
    </source>
</evidence>
<sequence>MKKTVKAKCILITAVLVVLPSSVWADTAVIKNTVKTSANTGGQDSLYSDLGQATSHVQIKTVVNGEVMEDIDETVVMPSGENAVIEKKIEITMPSNKAEDMVEIQEWVEDEDSIQIEEKEISVVTFLSKIFKYVFSIFKV</sequence>
<dbReference type="Proteomes" id="UP000177096">
    <property type="component" value="Unassembled WGS sequence"/>
</dbReference>
<keyword evidence="1" id="KW-0732">Signal</keyword>
<dbReference type="EMBL" id="MHWM01000005">
    <property type="protein sequence ID" value="OHB09309.1"/>
    <property type="molecule type" value="Genomic_DNA"/>
</dbReference>
<evidence type="ECO:0000313" key="3">
    <source>
        <dbReference type="Proteomes" id="UP000177096"/>
    </source>
</evidence>
<proteinExistence type="predicted"/>
<protein>
    <submittedName>
        <fullName evidence="2">Uncharacterized protein</fullName>
    </submittedName>
</protein>
<comment type="caution">
    <text evidence="2">The sequence shown here is derived from an EMBL/GenBank/DDBJ whole genome shotgun (WGS) entry which is preliminary data.</text>
</comment>
<evidence type="ECO:0000256" key="1">
    <source>
        <dbReference type="SAM" id="SignalP"/>
    </source>
</evidence>
<accession>A0A1G2UIP5</accession>
<dbReference type="AlphaFoldDB" id="A0A1G2UIP5"/>
<gene>
    <name evidence="2" type="ORF">A3I86_00665</name>
</gene>
<reference evidence="2 3" key="1">
    <citation type="journal article" date="2016" name="Nat. Commun.">
        <title>Thousands of microbial genomes shed light on interconnected biogeochemical processes in an aquifer system.</title>
        <authorList>
            <person name="Anantharaman K."/>
            <person name="Brown C.T."/>
            <person name="Hug L.A."/>
            <person name="Sharon I."/>
            <person name="Castelle C.J."/>
            <person name="Probst A.J."/>
            <person name="Thomas B.C."/>
            <person name="Singh A."/>
            <person name="Wilkins M.J."/>
            <person name="Karaoz U."/>
            <person name="Brodie E.L."/>
            <person name="Williams K.H."/>
            <person name="Hubbard S.S."/>
            <person name="Banfield J.F."/>
        </authorList>
    </citation>
    <scope>NUCLEOTIDE SEQUENCE [LARGE SCALE GENOMIC DNA]</scope>
</reference>
<feature type="signal peptide" evidence="1">
    <location>
        <begin position="1"/>
        <end position="25"/>
    </location>
</feature>
<organism evidence="2 3">
    <name type="scientific">Candidatus Zambryskibacteria bacterium RIFCSPLOWO2_02_FULL_39_14</name>
    <dbReference type="NCBI Taxonomy" id="1802769"/>
    <lineage>
        <taxon>Bacteria</taxon>
        <taxon>Candidatus Zambryskiibacteriota</taxon>
    </lineage>
</organism>
<name>A0A1G2UIP5_9BACT</name>
<feature type="chain" id="PRO_5009584723" evidence="1">
    <location>
        <begin position="26"/>
        <end position="140"/>
    </location>
</feature>